<feature type="compositionally biased region" description="Basic and acidic residues" evidence="2">
    <location>
        <begin position="298"/>
        <end position="310"/>
    </location>
</feature>
<comment type="caution">
    <text evidence="3">The sequence shown here is derived from an EMBL/GenBank/DDBJ whole genome shotgun (WGS) entry which is preliminary data.</text>
</comment>
<feature type="region of interest" description="Disordered" evidence="2">
    <location>
        <begin position="78"/>
        <end position="217"/>
    </location>
</feature>
<feature type="region of interest" description="Disordered" evidence="2">
    <location>
        <begin position="369"/>
        <end position="388"/>
    </location>
</feature>
<feature type="compositionally biased region" description="Polar residues" evidence="2">
    <location>
        <begin position="667"/>
        <end position="680"/>
    </location>
</feature>
<dbReference type="Proteomes" id="UP000813385">
    <property type="component" value="Unassembled WGS sequence"/>
</dbReference>
<feature type="compositionally biased region" description="Low complexity" evidence="2">
    <location>
        <begin position="88"/>
        <end position="104"/>
    </location>
</feature>
<feature type="compositionally biased region" description="Basic residues" evidence="2">
    <location>
        <begin position="636"/>
        <end position="651"/>
    </location>
</feature>
<dbReference type="PANTHER" id="PTHR28298:SF1">
    <property type="entry name" value="EISOSOME PROTEIN 1"/>
    <property type="match status" value="1"/>
</dbReference>
<proteinExistence type="predicted"/>
<keyword evidence="1" id="KW-0175">Coiled coil</keyword>
<dbReference type="AlphaFoldDB" id="A0A8K0TCE1"/>
<evidence type="ECO:0000256" key="2">
    <source>
        <dbReference type="SAM" id="MobiDB-lite"/>
    </source>
</evidence>
<sequence length="756" mass="82294">MAETQSQVATTLAGHSGRLKYANPQDLPSFPSTGLRKDGAAAGAAASLGWANQKTIDPWKPDKSASASAAAVLAKDYKMPPQWQPDPTSSAGAKAALLATASAKRQQEQQAASLKNTAASHSKKPSFGSSAATQAALRQNSTTAASSSPAGQANFGSSAATSAFRSSLSVRRPADTSPQTASPGRGNTGSLSAAQSAMPRRRQRAVSTPTIGNSYPDEANAAANALKAATAAAGPSLANRSLAENGGAVPYTALPRNMYTSHPKIGPEADDAKRADMLHASAVAMAKKMYSQQQKMADQTREAYAGRDDGSSIEENAPRPYVNLQEAAYKLAQERLAKLEEEHKSQKFQEYYGGSPGRRNTLQRRFTMKSRLRRRSSSDGEVDDMEQSERIRQQMSIFSTNLTKVDEQKRAKDREAVLAAAQRNVRAQLKGMDDRVFNDTGKLPPPRKLSEWELKAHEAAQSMHASRNENKGKVNMGGGMFMSPEDVDAIAQSRVQPLLDEINEKAAIERERQEILRSEAEAKKRDEEKSRERDREIKEINKKIKDQEKAEEKERRQKEKQELKAKKDEEKAIKAEEKRKSKMTDAAAVAEDHHSDHSENDAEPMSHVHPEPLDTTHHDSSPTEARSPKEAGSPTHKVKTWLKARLHRPRGKSGSGEASQGFIGGATLNSRLNESSTSLDNRAASMREMAEAGRGRTNATSRGSTRARDVSPMSSEDGDGDNAKLEKTITPPVKLRDPNEDKGSPSRDSRFRENLE</sequence>
<evidence type="ECO:0008006" key="5">
    <source>
        <dbReference type="Google" id="ProtNLM"/>
    </source>
</evidence>
<feature type="region of interest" description="Disordered" evidence="2">
    <location>
        <begin position="291"/>
        <end position="319"/>
    </location>
</feature>
<organism evidence="3 4">
    <name type="scientific">Plectosphaerella cucumerina</name>
    <dbReference type="NCBI Taxonomy" id="40658"/>
    <lineage>
        <taxon>Eukaryota</taxon>
        <taxon>Fungi</taxon>
        <taxon>Dikarya</taxon>
        <taxon>Ascomycota</taxon>
        <taxon>Pezizomycotina</taxon>
        <taxon>Sordariomycetes</taxon>
        <taxon>Hypocreomycetidae</taxon>
        <taxon>Glomerellales</taxon>
        <taxon>Plectosphaerellaceae</taxon>
        <taxon>Plectosphaerella</taxon>
    </lineage>
</organism>
<evidence type="ECO:0000313" key="4">
    <source>
        <dbReference type="Proteomes" id="UP000813385"/>
    </source>
</evidence>
<feature type="region of interest" description="Disordered" evidence="2">
    <location>
        <begin position="510"/>
        <end position="756"/>
    </location>
</feature>
<gene>
    <name evidence="3" type="ORF">B0T11DRAFT_280073</name>
</gene>
<dbReference type="EMBL" id="JAGPXD010000003">
    <property type="protein sequence ID" value="KAH7362044.1"/>
    <property type="molecule type" value="Genomic_DNA"/>
</dbReference>
<dbReference type="Pfam" id="PF12757">
    <property type="entry name" value="Eisosome1"/>
    <property type="match status" value="1"/>
</dbReference>
<feature type="compositionally biased region" description="Basic and acidic residues" evidence="2">
    <location>
        <begin position="734"/>
        <end position="756"/>
    </location>
</feature>
<evidence type="ECO:0000256" key="1">
    <source>
        <dbReference type="SAM" id="Coils"/>
    </source>
</evidence>
<feature type="coiled-coil region" evidence="1">
    <location>
        <begin position="322"/>
        <end position="349"/>
    </location>
</feature>
<dbReference type="OrthoDB" id="4070583at2759"/>
<dbReference type="GO" id="GO:0070941">
    <property type="term" value="P:eisosome assembly"/>
    <property type="evidence" value="ECO:0007669"/>
    <property type="project" value="TreeGrafter"/>
</dbReference>
<keyword evidence="4" id="KW-1185">Reference proteome</keyword>
<feature type="region of interest" description="Disordered" evidence="2">
    <location>
        <begin position="229"/>
        <end position="269"/>
    </location>
</feature>
<evidence type="ECO:0000313" key="3">
    <source>
        <dbReference type="EMBL" id="KAH7362044.1"/>
    </source>
</evidence>
<feature type="compositionally biased region" description="Basic and acidic residues" evidence="2">
    <location>
        <begin position="590"/>
        <end position="629"/>
    </location>
</feature>
<accession>A0A8K0TCE1</accession>
<feature type="compositionally biased region" description="Polar residues" evidence="2">
    <location>
        <begin position="1"/>
        <end position="10"/>
    </location>
</feature>
<feature type="region of interest" description="Disordered" evidence="2">
    <location>
        <begin position="1"/>
        <end position="44"/>
    </location>
</feature>
<dbReference type="InterPro" id="IPR024527">
    <property type="entry name" value="Eisosome1"/>
</dbReference>
<feature type="compositionally biased region" description="Polar residues" evidence="2">
    <location>
        <begin position="108"/>
        <end position="120"/>
    </location>
</feature>
<protein>
    <recommendedName>
        <fullName evidence="5">Eisosome protein 1</fullName>
    </recommendedName>
</protein>
<reference evidence="3" key="1">
    <citation type="journal article" date="2021" name="Nat. Commun.">
        <title>Genetic determinants of endophytism in the Arabidopsis root mycobiome.</title>
        <authorList>
            <person name="Mesny F."/>
            <person name="Miyauchi S."/>
            <person name="Thiergart T."/>
            <person name="Pickel B."/>
            <person name="Atanasova L."/>
            <person name="Karlsson M."/>
            <person name="Huettel B."/>
            <person name="Barry K.W."/>
            <person name="Haridas S."/>
            <person name="Chen C."/>
            <person name="Bauer D."/>
            <person name="Andreopoulos W."/>
            <person name="Pangilinan J."/>
            <person name="LaButti K."/>
            <person name="Riley R."/>
            <person name="Lipzen A."/>
            <person name="Clum A."/>
            <person name="Drula E."/>
            <person name="Henrissat B."/>
            <person name="Kohler A."/>
            <person name="Grigoriev I.V."/>
            <person name="Martin F.M."/>
            <person name="Hacquard S."/>
        </authorList>
    </citation>
    <scope>NUCLEOTIDE SEQUENCE</scope>
    <source>
        <strain evidence="3">MPI-CAGE-AT-0016</strain>
    </source>
</reference>
<feature type="compositionally biased region" description="Polar residues" evidence="2">
    <location>
        <begin position="127"/>
        <end position="169"/>
    </location>
</feature>
<dbReference type="PANTHER" id="PTHR28298">
    <property type="entry name" value="EISOSOME PROTEIN 1"/>
    <property type="match status" value="1"/>
</dbReference>
<feature type="compositionally biased region" description="Basic and acidic residues" evidence="2">
    <location>
        <begin position="510"/>
        <end position="583"/>
    </location>
</feature>
<name>A0A8K0TCE1_9PEZI</name>